<keyword evidence="3" id="KW-0547">Nucleotide-binding</keyword>
<evidence type="ECO:0000256" key="4">
    <source>
        <dbReference type="ARBA" id="ARBA00022777"/>
    </source>
</evidence>
<dbReference type="Proteomes" id="UP001377567">
    <property type="component" value="Unassembled WGS sequence"/>
</dbReference>
<dbReference type="EMBL" id="BTGD01000001">
    <property type="protein sequence ID" value="GMM53820.1"/>
    <property type="molecule type" value="Genomic_DNA"/>
</dbReference>
<dbReference type="GO" id="GO:0004674">
    <property type="term" value="F:protein serine/threonine kinase activity"/>
    <property type="evidence" value="ECO:0007669"/>
    <property type="project" value="UniProtKB-EC"/>
</dbReference>
<proteinExistence type="predicted"/>
<feature type="compositionally biased region" description="Polar residues" evidence="6">
    <location>
        <begin position="328"/>
        <end position="337"/>
    </location>
</feature>
<keyword evidence="9" id="KW-1185">Reference proteome</keyword>
<dbReference type="Gene3D" id="1.10.510.10">
    <property type="entry name" value="Transferase(Phosphotransferase) domain 1"/>
    <property type="match status" value="1"/>
</dbReference>
<dbReference type="GO" id="GO:0010506">
    <property type="term" value="P:regulation of autophagy"/>
    <property type="evidence" value="ECO:0007669"/>
    <property type="project" value="InterPro"/>
</dbReference>
<dbReference type="PANTHER" id="PTHR24348:SF22">
    <property type="entry name" value="NON-SPECIFIC SERINE_THREONINE PROTEIN KINASE"/>
    <property type="match status" value="1"/>
</dbReference>
<dbReference type="PANTHER" id="PTHR24348">
    <property type="entry name" value="SERINE/THREONINE-PROTEIN KINASE UNC-51-RELATED"/>
    <property type="match status" value="1"/>
</dbReference>
<name>A0AAV5RQW7_MAUHU</name>
<dbReference type="SMART" id="SM00220">
    <property type="entry name" value="S_TKc"/>
    <property type="match status" value="1"/>
</dbReference>
<protein>
    <recommendedName>
        <fullName evidence="1">non-specific serine/threonine protein kinase</fullName>
        <ecNumber evidence="1">2.7.11.1</ecNumber>
    </recommendedName>
</protein>
<feature type="region of interest" description="Disordered" evidence="6">
    <location>
        <begin position="328"/>
        <end position="353"/>
    </location>
</feature>
<dbReference type="AlphaFoldDB" id="A0AAV5RQW7"/>
<dbReference type="GO" id="GO:0005776">
    <property type="term" value="C:autophagosome"/>
    <property type="evidence" value="ECO:0007669"/>
    <property type="project" value="TreeGrafter"/>
</dbReference>
<evidence type="ECO:0000256" key="6">
    <source>
        <dbReference type="SAM" id="MobiDB-lite"/>
    </source>
</evidence>
<gene>
    <name evidence="8" type="ORF">DAKH74_004360</name>
</gene>
<evidence type="ECO:0000256" key="1">
    <source>
        <dbReference type="ARBA" id="ARBA00012513"/>
    </source>
</evidence>
<keyword evidence="5" id="KW-0067">ATP-binding</keyword>
<dbReference type="PROSITE" id="PS00108">
    <property type="entry name" value="PROTEIN_KINASE_ST"/>
    <property type="match status" value="1"/>
</dbReference>
<sequence length="373" mass="42327">MYSNLEQIQSGSFSTVYKAWCSTLNKYVALKVIPRQKYTEAGIMNEFRIMKLLGTKHPNICSMIDYYEDENNYILVLEYCECGDMYDFLSIVKRQGSVGHPALIQLDFIKIIQQLYSALNYAHSLGIAHRDIKPENILLTKEGNIKLADWGHATLNKVSKDFNIGTDNYRAPETFGCLNGYDTAKCDTWGVGVTLFYLMFGQCPFRNAELPGLLPNSNGSAGIAAPTVGVAKCRNFQQYLMDPYGFIYRYFLEPIVCVHQGNEYTSNEGKPSLYVWQDMVNIYQIFYVCRIIIDNLAAIDPDDRSMAKSLTLFEKVWNYNDQYNSNGNLSTDESNVTDNNNSDNANNSNSAAFMKDSFNNTSMERKQIISKSS</sequence>
<evidence type="ECO:0000259" key="7">
    <source>
        <dbReference type="PROSITE" id="PS50011"/>
    </source>
</evidence>
<evidence type="ECO:0000256" key="5">
    <source>
        <dbReference type="ARBA" id="ARBA00022840"/>
    </source>
</evidence>
<dbReference type="InterPro" id="IPR008271">
    <property type="entry name" value="Ser/Thr_kinase_AS"/>
</dbReference>
<dbReference type="InterPro" id="IPR000719">
    <property type="entry name" value="Prot_kinase_dom"/>
</dbReference>
<keyword evidence="4 8" id="KW-0418">Kinase</keyword>
<dbReference type="PROSITE" id="PS50011">
    <property type="entry name" value="PROTEIN_KINASE_DOM"/>
    <property type="match status" value="1"/>
</dbReference>
<feature type="compositionally biased region" description="Low complexity" evidence="6">
    <location>
        <begin position="338"/>
        <end position="352"/>
    </location>
</feature>
<evidence type="ECO:0000256" key="2">
    <source>
        <dbReference type="ARBA" id="ARBA00022679"/>
    </source>
</evidence>
<dbReference type="GO" id="GO:0000407">
    <property type="term" value="C:phagophore assembly site"/>
    <property type="evidence" value="ECO:0007669"/>
    <property type="project" value="TreeGrafter"/>
</dbReference>
<evidence type="ECO:0000256" key="3">
    <source>
        <dbReference type="ARBA" id="ARBA00022741"/>
    </source>
</evidence>
<dbReference type="InterPro" id="IPR011009">
    <property type="entry name" value="Kinase-like_dom_sf"/>
</dbReference>
<dbReference type="GO" id="GO:0016020">
    <property type="term" value="C:membrane"/>
    <property type="evidence" value="ECO:0007669"/>
    <property type="project" value="TreeGrafter"/>
</dbReference>
<accession>A0AAV5RQW7</accession>
<dbReference type="Pfam" id="PF00069">
    <property type="entry name" value="Pkinase"/>
    <property type="match status" value="1"/>
</dbReference>
<dbReference type="InterPro" id="IPR045269">
    <property type="entry name" value="Atg1-like"/>
</dbReference>
<keyword evidence="2" id="KW-0808">Transferase</keyword>
<feature type="domain" description="Protein kinase" evidence="7">
    <location>
        <begin position="2"/>
        <end position="318"/>
    </location>
</feature>
<evidence type="ECO:0000313" key="9">
    <source>
        <dbReference type="Proteomes" id="UP001377567"/>
    </source>
</evidence>
<dbReference type="EC" id="2.7.11.1" evidence="1"/>
<dbReference type="GO" id="GO:0005829">
    <property type="term" value="C:cytosol"/>
    <property type="evidence" value="ECO:0007669"/>
    <property type="project" value="TreeGrafter"/>
</dbReference>
<evidence type="ECO:0000313" key="8">
    <source>
        <dbReference type="EMBL" id="GMM53820.1"/>
    </source>
</evidence>
<dbReference type="GO" id="GO:0000045">
    <property type="term" value="P:autophagosome assembly"/>
    <property type="evidence" value="ECO:0007669"/>
    <property type="project" value="TreeGrafter"/>
</dbReference>
<reference evidence="8 9" key="1">
    <citation type="journal article" date="2023" name="Elife">
        <title>Identification of key yeast species and microbe-microbe interactions impacting larval growth of Drosophila in the wild.</title>
        <authorList>
            <person name="Mure A."/>
            <person name="Sugiura Y."/>
            <person name="Maeda R."/>
            <person name="Honda K."/>
            <person name="Sakurai N."/>
            <person name="Takahashi Y."/>
            <person name="Watada M."/>
            <person name="Katoh T."/>
            <person name="Gotoh A."/>
            <person name="Gotoh Y."/>
            <person name="Taniguchi I."/>
            <person name="Nakamura K."/>
            <person name="Hayashi T."/>
            <person name="Katayama T."/>
            <person name="Uemura T."/>
            <person name="Hattori Y."/>
        </authorList>
    </citation>
    <scope>NUCLEOTIDE SEQUENCE [LARGE SCALE GENOMIC DNA]</scope>
    <source>
        <strain evidence="8 9">KH-74</strain>
    </source>
</reference>
<organism evidence="8 9">
    <name type="scientific">Maudiozyma humilis</name>
    <name type="common">Sour dough yeast</name>
    <name type="synonym">Kazachstania humilis</name>
    <dbReference type="NCBI Taxonomy" id="51915"/>
    <lineage>
        <taxon>Eukaryota</taxon>
        <taxon>Fungi</taxon>
        <taxon>Dikarya</taxon>
        <taxon>Ascomycota</taxon>
        <taxon>Saccharomycotina</taxon>
        <taxon>Saccharomycetes</taxon>
        <taxon>Saccharomycetales</taxon>
        <taxon>Saccharomycetaceae</taxon>
        <taxon>Maudiozyma</taxon>
    </lineage>
</organism>
<dbReference type="GO" id="GO:0005524">
    <property type="term" value="F:ATP binding"/>
    <property type="evidence" value="ECO:0007669"/>
    <property type="project" value="UniProtKB-KW"/>
</dbReference>
<comment type="caution">
    <text evidence="8">The sequence shown here is derived from an EMBL/GenBank/DDBJ whole genome shotgun (WGS) entry which is preliminary data.</text>
</comment>
<dbReference type="SUPFAM" id="SSF56112">
    <property type="entry name" value="Protein kinase-like (PK-like)"/>
    <property type="match status" value="1"/>
</dbReference>